<accession>A0A382ABR7</accession>
<dbReference type="SFLD" id="SFLDG00358">
    <property type="entry name" value="Main_(cytGST)"/>
    <property type="match status" value="1"/>
</dbReference>
<feature type="domain" description="GST C-terminal" evidence="2">
    <location>
        <begin position="86"/>
        <end position="208"/>
    </location>
</feature>
<organism evidence="3">
    <name type="scientific">marine metagenome</name>
    <dbReference type="NCBI Taxonomy" id="408172"/>
    <lineage>
        <taxon>unclassified sequences</taxon>
        <taxon>metagenomes</taxon>
        <taxon>ecological metagenomes</taxon>
    </lineage>
</organism>
<evidence type="ECO:0008006" key="4">
    <source>
        <dbReference type="Google" id="ProtNLM"/>
    </source>
</evidence>
<dbReference type="Gene3D" id="3.40.30.10">
    <property type="entry name" value="Glutaredoxin"/>
    <property type="match status" value="1"/>
</dbReference>
<dbReference type="SUPFAM" id="SSF47616">
    <property type="entry name" value="GST C-terminal domain-like"/>
    <property type="match status" value="1"/>
</dbReference>
<dbReference type="CDD" id="cd03051">
    <property type="entry name" value="GST_N_GTT2_like"/>
    <property type="match status" value="1"/>
</dbReference>
<dbReference type="InterPro" id="IPR034345">
    <property type="entry name" value="Gtt2-like_N"/>
</dbReference>
<dbReference type="EMBL" id="UINC01024567">
    <property type="protein sequence ID" value="SVA98447.1"/>
    <property type="molecule type" value="Genomic_DNA"/>
</dbReference>
<dbReference type="PROSITE" id="PS50405">
    <property type="entry name" value="GST_CTER"/>
    <property type="match status" value="1"/>
</dbReference>
<dbReference type="Gene3D" id="1.20.1050.10">
    <property type="match status" value="1"/>
</dbReference>
<dbReference type="PROSITE" id="PS50404">
    <property type="entry name" value="GST_NTER"/>
    <property type="match status" value="1"/>
</dbReference>
<name>A0A382ABR7_9ZZZZ</name>
<dbReference type="Pfam" id="PF00043">
    <property type="entry name" value="GST_C"/>
    <property type="match status" value="1"/>
</dbReference>
<dbReference type="InterPro" id="IPR040079">
    <property type="entry name" value="Glutathione_S-Trfase"/>
</dbReference>
<gene>
    <name evidence="3" type="ORF">METZ01_LOCUS151301</name>
</gene>
<dbReference type="InterPro" id="IPR004045">
    <property type="entry name" value="Glutathione_S-Trfase_N"/>
</dbReference>
<feature type="domain" description="GST N-terminal" evidence="1">
    <location>
        <begin position="1"/>
        <end position="81"/>
    </location>
</feature>
<dbReference type="InterPro" id="IPR010987">
    <property type="entry name" value="Glutathione-S-Trfase_C-like"/>
</dbReference>
<dbReference type="InterPro" id="IPR004046">
    <property type="entry name" value="GST_C"/>
</dbReference>
<dbReference type="InterPro" id="IPR036282">
    <property type="entry name" value="Glutathione-S-Trfase_C_sf"/>
</dbReference>
<dbReference type="SFLD" id="SFLDS00019">
    <property type="entry name" value="Glutathione_Transferase_(cytos"/>
    <property type="match status" value="1"/>
</dbReference>
<sequence>MKLWSAEVAPNPRKVVIFLMEKGIEVETVNIDLGAKANYEPKFIAKNPLARVPVLEFDDGACLAESKAICRYFEETNPEPPLMGIDARDRAFVEMWDRRMESELMANMTGAFRHCHPYWEGRIEQIPAYGDICKRNAEERMALLDSELANREYIAGDAITIADITAICAFGIGRVARIRIPDEMTNLTAWHERISARPSVIATGPKPK</sequence>
<evidence type="ECO:0000259" key="2">
    <source>
        <dbReference type="PROSITE" id="PS50405"/>
    </source>
</evidence>
<protein>
    <recommendedName>
        <fullName evidence="4">Glutathione S-transferase</fullName>
    </recommendedName>
</protein>
<dbReference type="PANTHER" id="PTHR44051">
    <property type="entry name" value="GLUTATHIONE S-TRANSFERASE-RELATED"/>
    <property type="match status" value="1"/>
</dbReference>
<dbReference type="PANTHER" id="PTHR44051:SF8">
    <property type="entry name" value="GLUTATHIONE S-TRANSFERASE GSTA"/>
    <property type="match status" value="1"/>
</dbReference>
<dbReference type="SUPFAM" id="SSF52833">
    <property type="entry name" value="Thioredoxin-like"/>
    <property type="match status" value="1"/>
</dbReference>
<evidence type="ECO:0000259" key="1">
    <source>
        <dbReference type="PROSITE" id="PS50404"/>
    </source>
</evidence>
<dbReference type="InterPro" id="IPR036249">
    <property type="entry name" value="Thioredoxin-like_sf"/>
</dbReference>
<dbReference type="Pfam" id="PF02798">
    <property type="entry name" value="GST_N"/>
    <property type="match status" value="1"/>
</dbReference>
<dbReference type="AlphaFoldDB" id="A0A382ABR7"/>
<reference evidence="3" key="1">
    <citation type="submission" date="2018-05" db="EMBL/GenBank/DDBJ databases">
        <authorList>
            <person name="Lanie J.A."/>
            <person name="Ng W.-L."/>
            <person name="Kazmierczak K.M."/>
            <person name="Andrzejewski T.M."/>
            <person name="Davidsen T.M."/>
            <person name="Wayne K.J."/>
            <person name="Tettelin H."/>
            <person name="Glass J.I."/>
            <person name="Rusch D."/>
            <person name="Podicherti R."/>
            <person name="Tsui H.-C.T."/>
            <person name="Winkler M.E."/>
        </authorList>
    </citation>
    <scope>NUCLEOTIDE SEQUENCE</scope>
</reference>
<proteinExistence type="predicted"/>
<evidence type="ECO:0000313" key="3">
    <source>
        <dbReference type="EMBL" id="SVA98447.1"/>
    </source>
</evidence>